<evidence type="ECO:0000256" key="1">
    <source>
        <dbReference type="ARBA" id="ARBA00023117"/>
    </source>
</evidence>
<sequence>MSTTTESYFGYEANSPLTLIKWQSLNITWHKRFLIEAKEILEPNSFVELNKKVDTEYSRYPNKLQTFWEGVIKEYEKENLESAVTTVTSLPDQTQNVHVKNYSKTLQPSLFKENLESVITYSNQTQNICVKDHSKTSQPDFLKENLKPTITTITSCLNQPFQPDFSKKNIKLLNNFCYDIIYELENISYAHSFFEYVEKNITNNKVIKHPMDLFIINSKLKNDEYTKLEEFEEDIRLMFRNCYTYNDVRSEVYCLSETLESVFNKKWNEKLILQDRQTRELKRTRDNDDDDTNSNSFKKQIQIIEQNKNKLVYRQVINDGLLVASAYENLVAELSLVMDGKKQKGSGRFGYSDVFVLKEIGDDNNISLELKYISLVGLMKNQKIKFGANDLENLDKFLEKENEEFLLKRVYTYWSKEHQEMKLITINEVLNNGINQLKSYMNIISKGKPDDYFNSGVIDKRIKITKSNPNKLKGFVILVIGFRRILWRPVEELISNYNYDKI</sequence>
<dbReference type="SUPFAM" id="SSF47370">
    <property type="entry name" value="Bromodomain"/>
    <property type="match status" value="1"/>
</dbReference>
<dbReference type="SMART" id="SM00297">
    <property type="entry name" value="BROMO"/>
    <property type="match status" value="1"/>
</dbReference>
<reference evidence="4" key="1">
    <citation type="submission" date="2019-10" db="EMBL/GenBank/DDBJ databases">
        <title>Conservation and host-specific expression of non-tandemly repeated heterogenous ribosome RNA gene in arbuscular mycorrhizal fungi.</title>
        <authorList>
            <person name="Maeda T."/>
            <person name="Kobayashi Y."/>
            <person name="Nakagawa T."/>
            <person name="Ezawa T."/>
            <person name="Yamaguchi K."/>
            <person name="Bino T."/>
            <person name="Nishimoto Y."/>
            <person name="Shigenobu S."/>
            <person name="Kawaguchi M."/>
        </authorList>
    </citation>
    <scope>NUCLEOTIDE SEQUENCE</scope>
    <source>
        <strain evidence="4">HR1</strain>
    </source>
</reference>
<evidence type="ECO:0000259" key="3">
    <source>
        <dbReference type="PROSITE" id="PS50014"/>
    </source>
</evidence>
<dbReference type="Gene3D" id="1.20.920.10">
    <property type="entry name" value="Bromodomain-like"/>
    <property type="match status" value="1"/>
</dbReference>
<dbReference type="AlphaFoldDB" id="A0A8H3QH75"/>
<dbReference type="PRINTS" id="PR00503">
    <property type="entry name" value="BROMODOMAIN"/>
</dbReference>
<proteinExistence type="predicted"/>
<evidence type="ECO:0000256" key="2">
    <source>
        <dbReference type="PROSITE-ProRule" id="PRU00035"/>
    </source>
</evidence>
<dbReference type="EMBL" id="BLAL01000043">
    <property type="protein sequence ID" value="GES79176.1"/>
    <property type="molecule type" value="Genomic_DNA"/>
</dbReference>
<gene>
    <name evidence="4" type="ORF">RCL2_000649100</name>
</gene>
<evidence type="ECO:0000313" key="5">
    <source>
        <dbReference type="Proteomes" id="UP000615446"/>
    </source>
</evidence>
<dbReference type="OrthoDB" id="21449at2759"/>
<keyword evidence="1 2" id="KW-0103">Bromodomain</keyword>
<accession>A0A8H3QH75</accession>
<dbReference type="Pfam" id="PF00439">
    <property type="entry name" value="Bromodomain"/>
    <property type="match status" value="1"/>
</dbReference>
<dbReference type="InterPro" id="IPR036427">
    <property type="entry name" value="Bromodomain-like_sf"/>
</dbReference>
<dbReference type="PROSITE" id="PS50014">
    <property type="entry name" value="BROMODOMAIN_2"/>
    <property type="match status" value="1"/>
</dbReference>
<name>A0A8H3QH75_9GLOM</name>
<dbReference type="GO" id="GO:0006325">
    <property type="term" value="P:chromatin organization"/>
    <property type="evidence" value="ECO:0007669"/>
    <property type="project" value="UniProtKB-ARBA"/>
</dbReference>
<protein>
    <recommendedName>
        <fullName evidence="3">Bromo domain-containing protein</fullName>
    </recommendedName>
</protein>
<evidence type="ECO:0000313" key="4">
    <source>
        <dbReference type="EMBL" id="GES79176.1"/>
    </source>
</evidence>
<dbReference type="Proteomes" id="UP000615446">
    <property type="component" value="Unassembled WGS sequence"/>
</dbReference>
<feature type="domain" description="Bromo" evidence="3">
    <location>
        <begin position="205"/>
        <end position="253"/>
    </location>
</feature>
<comment type="caution">
    <text evidence="4">The sequence shown here is derived from an EMBL/GenBank/DDBJ whole genome shotgun (WGS) entry which is preliminary data.</text>
</comment>
<dbReference type="InterPro" id="IPR001487">
    <property type="entry name" value="Bromodomain"/>
</dbReference>
<organism evidence="4 5">
    <name type="scientific">Rhizophagus clarus</name>
    <dbReference type="NCBI Taxonomy" id="94130"/>
    <lineage>
        <taxon>Eukaryota</taxon>
        <taxon>Fungi</taxon>
        <taxon>Fungi incertae sedis</taxon>
        <taxon>Mucoromycota</taxon>
        <taxon>Glomeromycotina</taxon>
        <taxon>Glomeromycetes</taxon>
        <taxon>Glomerales</taxon>
        <taxon>Glomeraceae</taxon>
        <taxon>Rhizophagus</taxon>
    </lineage>
</organism>
<dbReference type="PANTHER" id="PTHR45926">
    <property type="entry name" value="OSJNBA0053K19.4 PROTEIN"/>
    <property type="match status" value="1"/>
</dbReference>